<reference evidence="2 3" key="1">
    <citation type="submission" date="2019-01" db="EMBL/GenBank/DDBJ databases">
        <title>Spirosoma flava sp. nov., a propanil-degrading bacterium isolated from herbicide-contaminated soil.</title>
        <authorList>
            <person name="Zhang L."/>
            <person name="Jiang J.-D."/>
        </authorList>
    </citation>
    <scope>NUCLEOTIDE SEQUENCE [LARGE SCALE GENOMIC DNA]</scope>
    <source>
        <strain evidence="2 3">TY50</strain>
    </source>
</reference>
<keyword evidence="1" id="KW-1133">Transmembrane helix</keyword>
<evidence type="ECO:0000256" key="1">
    <source>
        <dbReference type="SAM" id="Phobius"/>
    </source>
</evidence>
<feature type="transmembrane region" description="Helical" evidence="1">
    <location>
        <begin position="92"/>
        <end position="113"/>
    </location>
</feature>
<accession>A0A4Q2URA6</accession>
<feature type="transmembrane region" description="Helical" evidence="1">
    <location>
        <begin position="181"/>
        <end position="205"/>
    </location>
</feature>
<dbReference type="InterPro" id="IPR025495">
    <property type="entry name" value="DUF4386"/>
</dbReference>
<sequence>MNTSEKTWLARAGQLLIAGGLLLLIPYAILTSTFDYPDSLRAEPGAVLSRFHAGGASLIWTWLAFALVGLPLIPAYVLLGQWVDKREPTVRWATTVGLIGLVVQLIGLLRWVFVVPVLARIFVTTDREAVREAARLAFITIHQYGGVLLGEHMGQLFTIVWTVALAGALGRAGLLNRGWVWLGYVASAIYLLAQAELLATVLPTFPVWNPAGFLGSTLWLIWLIGLGLRCWQVGRVEK</sequence>
<dbReference type="Proteomes" id="UP000290407">
    <property type="component" value="Unassembled WGS sequence"/>
</dbReference>
<proteinExistence type="predicted"/>
<feature type="transmembrane region" description="Helical" evidence="1">
    <location>
        <begin position="12"/>
        <end position="30"/>
    </location>
</feature>
<evidence type="ECO:0000313" key="2">
    <source>
        <dbReference type="EMBL" id="RYC71552.1"/>
    </source>
</evidence>
<feature type="transmembrane region" description="Helical" evidence="1">
    <location>
        <begin position="59"/>
        <end position="80"/>
    </location>
</feature>
<comment type="caution">
    <text evidence="2">The sequence shown here is derived from an EMBL/GenBank/DDBJ whole genome shotgun (WGS) entry which is preliminary data.</text>
</comment>
<dbReference type="EMBL" id="SBLB01000001">
    <property type="protein sequence ID" value="RYC71552.1"/>
    <property type="molecule type" value="Genomic_DNA"/>
</dbReference>
<dbReference type="RefSeq" id="WP_129600417.1">
    <property type="nucleotide sequence ID" value="NZ_SBLB01000001.1"/>
</dbReference>
<dbReference type="AlphaFoldDB" id="A0A4Q2URA6"/>
<keyword evidence="3" id="KW-1185">Reference proteome</keyword>
<protein>
    <submittedName>
        <fullName evidence="2">DUF4386 domain-containing protein</fullName>
    </submittedName>
</protein>
<feature type="transmembrane region" description="Helical" evidence="1">
    <location>
        <begin position="156"/>
        <end position="174"/>
    </location>
</feature>
<keyword evidence="1" id="KW-0812">Transmembrane</keyword>
<dbReference type="Pfam" id="PF14329">
    <property type="entry name" value="DUF4386"/>
    <property type="match status" value="1"/>
</dbReference>
<keyword evidence="1" id="KW-0472">Membrane</keyword>
<gene>
    <name evidence="2" type="ORF">EQG79_05280</name>
</gene>
<name>A0A4Q2URA6_9BACT</name>
<organism evidence="2 3">
    <name type="scientific">Spirosoma sordidisoli</name>
    <dbReference type="NCBI Taxonomy" id="2502893"/>
    <lineage>
        <taxon>Bacteria</taxon>
        <taxon>Pseudomonadati</taxon>
        <taxon>Bacteroidota</taxon>
        <taxon>Cytophagia</taxon>
        <taxon>Cytophagales</taxon>
        <taxon>Cytophagaceae</taxon>
        <taxon>Spirosoma</taxon>
    </lineage>
</organism>
<feature type="transmembrane region" description="Helical" evidence="1">
    <location>
        <begin position="211"/>
        <end position="231"/>
    </location>
</feature>
<evidence type="ECO:0000313" key="3">
    <source>
        <dbReference type="Proteomes" id="UP000290407"/>
    </source>
</evidence>